<keyword evidence="10" id="KW-1185">Reference proteome</keyword>
<dbReference type="PANTHER" id="PTHR42643:SF30">
    <property type="entry name" value="IONOTROPIC RECEPTOR 40A-RELATED"/>
    <property type="match status" value="1"/>
</dbReference>
<feature type="transmembrane region" description="Helical" evidence="8">
    <location>
        <begin position="384"/>
        <end position="408"/>
    </location>
</feature>
<dbReference type="InterPro" id="IPR052192">
    <property type="entry name" value="Insect_Ionotropic_Sensory_Rcpt"/>
</dbReference>
<keyword evidence="6" id="KW-0675">Receptor</keyword>
<organism evidence="9 10">
    <name type="scientific">Orchesella dallaii</name>
    <dbReference type="NCBI Taxonomy" id="48710"/>
    <lineage>
        <taxon>Eukaryota</taxon>
        <taxon>Metazoa</taxon>
        <taxon>Ecdysozoa</taxon>
        <taxon>Arthropoda</taxon>
        <taxon>Hexapoda</taxon>
        <taxon>Collembola</taxon>
        <taxon>Entomobryomorpha</taxon>
        <taxon>Entomobryoidea</taxon>
        <taxon>Orchesellidae</taxon>
        <taxon>Orchesellinae</taxon>
        <taxon>Orchesella</taxon>
    </lineage>
</organism>
<evidence type="ECO:0000313" key="9">
    <source>
        <dbReference type="EMBL" id="CAL8127628.1"/>
    </source>
</evidence>
<proteinExistence type="predicted"/>
<reference evidence="9 10" key="1">
    <citation type="submission" date="2024-08" db="EMBL/GenBank/DDBJ databases">
        <authorList>
            <person name="Cucini C."/>
            <person name="Frati F."/>
        </authorList>
    </citation>
    <scope>NUCLEOTIDE SEQUENCE [LARGE SCALE GENOMIC DNA]</scope>
</reference>
<feature type="transmembrane region" description="Helical" evidence="8">
    <location>
        <begin position="577"/>
        <end position="599"/>
    </location>
</feature>
<keyword evidence="3 8" id="KW-0812">Transmembrane</keyword>
<evidence type="ECO:0000256" key="7">
    <source>
        <dbReference type="ARBA" id="ARBA00023180"/>
    </source>
</evidence>
<feature type="transmembrane region" description="Helical" evidence="8">
    <location>
        <begin position="332"/>
        <end position="350"/>
    </location>
</feature>
<evidence type="ECO:0000256" key="5">
    <source>
        <dbReference type="ARBA" id="ARBA00023136"/>
    </source>
</evidence>
<evidence type="ECO:0000313" key="10">
    <source>
        <dbReference type="Proteomes" id="UP001642540"/>
    </source>
</evidence>
<dbReference type="Proteomes" id="UP001642540">
    <property type="component" value="Unassembled WGS sequence"/>
</dbReference>
<evidence type="ECO:0000256" key="6">
    <source>
        <dbReference type="ARBA" id="ARBA00023170"/>
    </source>
</evidence>
<dbReference type="EMBL" id="CAXLJM020000072">
    <property type="protein sequence ID" value="CAL8127628.1"/>
    <property type="molecule type" value="Genomic_DNA"/>
</dbReference>
<evidence type="ECO:0000256" key="1">
    <source>
        <dbReference type="ARBA" id="ARBA00004651"/>
    </source>
</evidence>
<sequence>MVHPVSWSETQSVINQQFCDSSSEFIWNEEIQLTRNLFANCILSQCIIINYNALKLEANYRNLSQLKYRSWDFAFEQVLLTNAIISREQKYTSGDLLLISDIEFPTKNAKHFILQAEIDEWFPFKHVTIPTAVVVPTSSTNLMNFQKHLQVTTILTSALLLFIDLPNGNVQLGCFACNAKTLANYWNEKLYMKTFGVTKLTIPKLASFSFEHIHQYWMKLHSNLYFEPEKSLHTCKSRIKYSKGSDRDFEGENCETFEIFFKHTNCSSFRACLFFYSTFQVSKEPQIEFRYYSKVVSFGANHLEFGYQILLPKVNYFEANLSAFLTPFTTDVWLSTIAIVFAISLWLVLVEKNFAYSVIMWQFSVLLEQDCIKLIKNEGRWGKFIFTVWILSAIILRIFYTSFLYSYMTSEHEPTDYPNNLKEIISQYEYSPIVPESFYYMVYDLVESFKNLDEKILEKMEVFYIGILLRSSIMEGDLHANIDTLQNVASGYPTTINSRSFHYNPNETAKNLRLQLRGTSRGRKEIRFQKFAVICEQTCVSKWNVAFFGQTKFHRIVSKSKPFFDTFEFWRISYPNAMTYTFSGFLARFVQSGIYNYGIKRYRMTQQLMLLQKLKKHGMGNGSLFSYVFLANSKEKLEMKEESAKLNAFTGIFIIITGTLNVATMFFILEFCNTAHELNTGLSGNLVE</sequence>
<accession>A0ABP1RGK1</accession>
<keyword evidence="5 8" id="KW-0472">Membrane</keyword>
<name>A0ABP1RGK1_9HEXA</name>
<evidence type="ECO:0000256" key="8">
    <source>
        <dbReference type="SAM" id="Phobius"/>
    </source>
</evidence>
<feature type="transmembrane region" description="Helical" evidence="8">
    <location>
        <begin position="646"/>
        <end position="669"/>
    </location>
</feature>
<keyword evidence="2" id="KW-1003">Cell membrane</keyword>
<keyword evidence="4 8" id="KW-1133">Transmembrane helix</keyword>
<evidence type="ECO:0000256" key="2">
    <source>
        <dbReference type="ARBA" id="ARBA00022475"/>
    </source>
</evidence>
<comment type="subcellular location">
    <subcellularLocation>
        <location evidence="1">Cell membrane</location>
        <topology evidence="1">Multi-pass membrane protein</topology>
    </subcellularLocation>
</comment>
<dbReference type="PANTHER" id="PTHR42643">
    <property type="entry name" value="IONOTROPIC RECEPTOR 20A-RELATED"/>
    <property type="match status" value="1"/>
</dbReference>
<dbReference type="Gene3D" id="1.10.287.70">
    <property type="match status" value="1"/>
</dbReference>
<evidence type="ECO:0000256" key="3">
    <source>
        <dbReference type="ARBA" id="ARBA00022692"/>
    </source>
</evidence>
<keyword evidence="7" id="KW-0325">Glycoprotein</keyword>
<evidence type="ECO:0000256" key="4">
    <source>
        <dbReference type="ARBA" id="ARBA00022989"/>
    </source>
</evidence>
<gene>
    <name evidence="9" type="ORF">ODALV1_LOCUS21918</name>
</gene>
<comment type="caution">
    <text evidence="9">The sequence shown here is derived from an EMBL/GenBank/DDBJ whole genome shotgun (WGS) entry which is preliminary data.</text>
</comment>
<protein>
    <submittedName>
        <fullName evidence="9">Uncharacterized protein</fullName>
    </submittedName>
</protein>